<dbReference type="STRING" id="1189325.SAMN04488119_11136"/>
<keyword evidence="3" id="KW-1185">Reference proteome</keyword>
<accession>A0A1M7TZU6</accession>
<sequence>MTLAALGAAALDALLAACVLSTAASIIVAATPTPRDDGPAGRLYRWLEVLAFNFGHAGAPPPNRVGGRFRPD</sequence>
<gene>
    <name evidence="2" type="ORF">SAMN05216200_11235</name>
</gene>
<evidence type="ECO:0000313" key="3">
    <source>
        <dbReference type="Proteomes" id="UP000184066"/>
    </source>
</evidence>
<dbReference type="AlphaFoldDB" id="A0A1M7TZU6"/>
<organism evidence="2 3">
    <name type="scientific">Oceanicella actignis</name>
    <dbReference type="NCBI Taxonomy" id="1189325"/>
    <lineage>
        <taxon>Bacteria</taxon>
        <taxon>Pseudomonadati</taxon>
        <taxon>Pseudomonadota</taxon>
        <taxon>Alphaproteobacteria</taxon>
        <taxon>Rhodobacterales</taxon>
        <taxon>Paracoccaceae</taxon>
        <taxon>Oceanicella</taxon>
    </lineage>
</organism>
<feature type="signal peptide" evidence="1">
    <location>
        <begin position="1"/>
        <end position="23"/>
    </location>
</feature>
<reference evidence="2 3" key="1">
    <citation type="submission" date="2016-12" db="EMBL/GenBank/DDBJ databases">
        <authorList>
            <person name="Song W.-J."/>
            <person name="Kurnit D.M."/>
        </authorList>
    </citation>
    <scope>NUCLEOTIDE SEQUENCE [LARGE SCALE GENOMIC DNA]</scope>
    <source>
        <strain evidence="2 3">CGMCC 1.10808</strain>
    </source>
</reference>
<evidence type="ECO:0000313" key="2">
    <source>
        <dbReference type="EMBL" id="SHN76276.1"/>
    </source>
</evidence>
<dbReference type="Proteomes" id="UP000184066">
    <property type="component" value="Unassembled WGS sequence"/>
</dbReference>
<evidence type="ECO:0000256" key="1">
    <source>
        <dbReference type="SAM" id="SignalP"/>
    </source>
</evidence>
<dbReference type="RefSeq" id="WP_072748338.1">
    <property type="nucleotide sequence ID" value="NZ_FOHL01000011.1"/>
</dbReference>
<dbReference type="EMBL" id="FRDL01000012">
    <property type="protein sequence ID" value="SHN76276.1"/>
    <property type="molecule type" value="Genomic_DNA"/>
</dbReference>
<protein>
    <submittedName>
        <fullName evidence="2">Uncharacterized protein</fullName>
    </submittedName>
</protein>
<proteinExistence type="predicted"/>
<feature type="chain" id="PRO_5009929569" evidence="1">
    <location>
        <begin position="24"/>
        <end position="72"/>
    </location>
</feature>
<name>A0A1M7TZU6_9RHOB</name>
<keyword evidence="1" id="KW-0732">Signal</keyword>